<dbReference type="AlphaFoldDB" id="A0A2S0KPH9"/>
<organism evidence="3 4">
    <name type="scientific">Fastidiosipila sanguinis</name>
    <dbReference type="NCBI Taxonomy" id="236753"/>
    <lineage>
        <taxon>Bacteria</taxon>
        <taxon>Bacillati</taxon>
        <taxon>Bacillota</taxon>
        <taxon>Clostridia</taxon>
        <taxon>Eubacteriales</taxon>
        <taxon>Oscillospiraceae</taxon>
        <taxon>Fastidiosipila</taxon>
    </lineage>
</organism>
<evidence type="ECO:0000313" key="4">
    <source>
        <dbReference type="Proteomes" id="UP000237947"/>
    </source>
</evidence>
<keyword evidence="4" id="KW-1185">Reference proteome</keyword>
<dbReference type="Pfam" id="PF12732">
    <property type="entry name" value="YtxH"/>
    <property type="match status" value="1"/>
</dbReference>
<dbReference type="Proteomes" id="UP000237947">
    <property type="component" value="Chromosome"/>
</dbReference>
<dbReference type="EMBL" id="CP027226">
    <property type="protein sequence ID" value="AVM42918.1"/>
    <property type="molecule type" value="Genomic_DNA"/>
</dbReference>
<keyword evidence="2" id="KW-0472">Membrane</keyword>
<dbReference type="InterPro" id="IPR052928">
    <property type="entry name" value="Desiccation-related_membrane"/>
</dbReference>
<dbReference type="RefSeq" id="WP_106012866.1">
    <property type="nucleotide sequence ID" value="NZ_CP027226.1"/>
</dbReference>
<feature type="region of interest" description="Disordered" evidence="1">
    <location>
        <begin position="124"/>
        <end position="148"/>
    </location>
</feature>
<dbReference type="PANTHER" id="PTHR35792">
    <property type="entry name" value="GENERAL STRESS PROTEIN"/>
    <property type="match status" value="1"/>
</dbReference>
<dbReference type="PANTHER" id="PTHR35792:SF2">
    <property type="entry name" value="GENERAL STRESS PROTEIN"/>
    <property type="match status" value="1"/>
</dbReference>
<dbReference type="InterPro" id="IPR024623">
    <property type="entry name" value="YtxH"/>
</dbReference>
<keyword evidence="2" id="KW-0812">Transmembrane</keyword>
<dbReference type="OrthoDB" id="308333at2"/>
<evidence type="ECO:0000256" key="1">
    <source>
        <dbReference type="SAM" id="MobiDB-lite"/>
    </source>
</evidence>
<evidence type="ECO:0000313" key="3">
    <source>
        <dbReference type="EMBL" id="AVM42918.1"/>
    </source>
</evidence>
<accession>A0A2S0KPH9</accession>
<protein>
    <recommendedName>
        <fullName evidence="5">YtxH domain-containing protein</fullName>
    </recommendedName>
</protein>
<evidence type="ECO:0008006" key="5">
    <source>
        <dbReference type="Google" id="ProtNLM"/>
    </source>
</evidence>
<proteinExistence type="predicted"/>
<keyword evidence="2" id="KW-1133">Transmembrane helix</keyword>
<name>A0A2S0KPH9_9FIRM</name>
<dbReference type="KEGG" id="fsa:C5Q98_06715"/>
<evidence type="ECO:0000256" key="2">
    <source>
        <dbReference type="SAM" id="Phobius"/>
    </source>
</evidence>
<feature type="transmembrane region" description="Helical" evidence="2">
    <location>
        <begin position="21"/>
        <end position="44"/>
    </location>
</feature>
<dbReference type="Gene3D" id="1.20.120.20">
    <property type="entry name" value="Apolipoprotein"/>
    <property type="match status" value="1"/>
</dbReference>
<reference evidence="4" key="1">
    <citation type="submission" date="2018-02" db="EMBL/GenBank/DDBJ databases">
        <authorList>
            <person name="Holder M.E."/>
            <person name="Ajami N.J."/>
            <person name="Petrosino J.F."/>
        </authorList>
    </citation>
    <scope>NUCLEOTIDE SEQUENCE [LARGE SCALE GENOMIC DNA]</scope>
    <source>
        <strain evidence="4">CCUG 47711</strain>
    </source>
</reference>
<sequence length="148" mass="16040">MLRDLFGSITGETRRRYNRRTALGTVLGLLGGAATGAILGLLFAPKSGKETRKDIANATEEGYKRTKKAASDLGEKISETTGKLGSEINKATNKVGAKVSDTYNEFKDNIEDVKDQRKVARIARRNQANEHSDSPVAGQALVTPNFED</sequence>
<gene>
    <name evidence="3" type="ORF">C5Q98_06715</name>
</gene>